<protein>
    <submittedName>
        <fullName evidence="1">Uncharacterized protein</fullName>
    </submittedName>
</protein>
<accession>A0A327VNF2</accession>
<gene>
    <name evidence="1" type="ORF">CLV59_110114</name>
</gene>
<comment type="caution">
    <text evidence="1">The sequence shown here is derived from an EMBL/GenBank/DDBJ whole genome shotgun (WGS) entry which is preliminary data.</text>
</comment>
<name>A0A327VNF2_9BACT</name>
<organism evidence="1 2">
    <name type="scientific">Chitinophaga dinghuensis</name>
    <dbReference type="NCBI Taxonomy" id="1539050"/>
    <lineage>
        <taxon>Bacteria</taxon>
        <taxon>Pseudomonadati</taxon>
        <taxon>Bacteroidota</taxon>
        <taxon>Chitinophagia</taxon>
        <taxon>Chitinophagales</taxon>
        <taxon>Chitinophagaceae</taxon>
        <taxon>Chitinophaga</taxon>
    </lineage>
</organism>
<reference evidence="1 2" key="1">
    <citation type="submission" date="2018-06" db="EMBL/GenBank/DDBJ databases">
        <title>Genomic Encyclopedia of Archaeal and Bacterial Type Strains, Phase II (KMG-II): from individual species to whole genera.</title>
        <authorList>
            <person name="Goeker M."/>
        </authorList>
    </citation>
    <scope>NUCLEOTIDE SEQUENCE [LARGE SCALE GENOMIC DNA]</scope>
    <source>
        <strain evidence="1 2">DSM 29821</strain>
    </source>
</reference>
<dbReference type="AlphaFoldDB" id="A0A327VNF2"/>
<dbReference type="Proteomes" id="UP000249819">
    <property type="component" value="Unassembled WGS sequence"/>
</dbReference>
<keyword evidence="2" id="KW-1185">Reference proteome</keyword>
<sequence length="38" mass="4450">MSALQVHKAKKAGFFIKIIVENREKNQIFTSLYFHLQA</sequence>
<evidence type="ECO:0000313" key="1">
    <source>
        <dbReference type="EMBL" id="RAJ75068.1"/>
    </source>
</evidence>
<proteinExistence type="predicted"/>
<dbReference type="EMBL" id="QLMA01000010">
    <property type="protein sequence ID" value="RAJ75068.1"/>
    <property type="molecule type" value="Genomic_DNA"/>
</dbReference>
<evidence type="ECO:0000313" key="2">
    <source>
        <dbReference type="Proteomes" id="UP000249819"/>
    </source>
</evidence>